<keyword evidence="9" id="KW-0472">Membrane</keyword>
<dbReference type="InterPro" id="IPR003148">
    <property type="entry name" value="RCK_N"/>
</dbReference>
<evidence type="ECO:0000256" key="8">
    <source>
        <dbReference type="ARBA" id="ARBA00023065"/>
    </source>
</evidence>
<dbReference type="AlphaFoldDB" id="A0AAV8Z2W1"/>
<evidence type="ECO:0000313" key="12">
    <source>
        <dbReference type="EMBL" id="KAJ8958265.1"/>
    </source>
</evidence>
<keyword evidence="6" id="KW-0630">Potassium</keyword>
<sequence length="105" mass="11971">MILAIFASCIPEIIDLIGTRPKYGGTLKNERGRSLLLRSSNRSLKYDMGPMLPYENTRSQIPPVATAMHIVVCGHITYESVSHFLKDFLHEDREDVDVEVVFLHR</sequence>
<evidence type="ECO:0000256" key="3">
    <source>
        <dbReference type="ARBA" id="ARBA00022538"/>
    </source>
</evidence>
<organism evidence="12 13">
    <name type="scientific">Aromia moschata</name>
    <dbReference type="NCBI Taxonomy" id="1265417"/>
    <lineage>
        <taxon>Eukaryota</taxon>
        <taxon>Metazoa</taxon>
        <taxon>Ecdysozoa</taxon>
        <taxon>Arthropoda</taxon>
        <taxon>Hexapoda</taxon>
        <taxon>Insecta</taxon>
        <taxon>Pterygota</taxon>
        <taxon>Neoptera</taxon>
        <taxon>Endopterygota</taxon>
        <taxon>Coleoptera</taxon>
        <taxon>Polyphaga</taxon>
        <taxon>Cucujiformia</taxon>
        <taxon>Chrysomeloidea</taxon>
        <taxon>Cerambycidae</taxon>
        <taxon>Cerambycinae</taxon>
        <taxon>Callichromatini</taxon>
        <taxon>Aromia</taxon>
    </lineage>
</organism>
<dbReference type="Proteomes" id="UP001162162">
    <property type="component" value="Unassembled WGS sequence"/>
</dbReference>
<keyword evidence="2" id="KW-0813">Transport</keyword>
<evidence type="ECO:0000313" key="13">
    <source>
        <dbReference type="Proteomes" id="UP001162162"/>
    </source>
</evidence>
<keyword evidence="4" id="KW-0812">Transmembrane</keyword>
<comment type="subcellular location">
    <subcellularLocation>
        <location evidence="1">Membrane</location>
        <topology evidence="1">Multi-pass membrane protein</topology>
    </subcellularLocation>
</comment>
<dbReference type="PANTHER" id="PTHR10027">
    <property type="entry name" value="CALCIUM-ACTIVATED POTASSIUM CHANNEL ALPHA CHAIN"/>
    <property type="match status" value="1"/>
</dbReference>
<comment type="caution">
    <text evidence="12">The sequence shown here is derived from an EMBL/GenBank/DDBJ whole genome shotgun (WGS) entry which is preliminary data.</text>
</comment>
<evidence type="ECO:0000256" key="1">
    <source>
        <dbReference type="ARBA" id="ARBA00004141"/>
    </source>
</evidence>
<evidence type="ECO:0000259" key="11">
    <source>
        <dbReference type="Pfam" id="PF22614"/>
    </source>
</evidence>
<proteinExistence type="predicted"/>
<keyword evidence="10" id="KW-0407">Ion channel</keyword>
<dbReference type="InterPro" id="IPR047871">
    <property type="entry name" value="K_chnl_Slo-like"/>
</dbReference>
<name>A0AAV8Z2W1_9CUCU</name>
<keyword evidence="5" id="KW-0631">Potassium channel</keyword>
<evidence type="ECO:0000256" key="10">
    <source>
        <dbReference type="ARBA" id="ARBA00023303"/>
    </source>
</evidence>
<evidence type="ECO:0000256" key="7">
    <source>
        <dbReference type="ARBA" id="ARBA00022989"/>
    </source>
</evidence>
<dbReference type="PANTHER" id="PTHR10027:SF33">
    <property type="entry name" value="CALCIUM-ACTIVATED POTASSIUM CHANNEL SUBUNIT ALPHA-1-RELATED"/>
    <property type="match status" value="1"/>
</dbReference>
<gene>
    <name evidence="12" type="ORF">NQ318_017409</name>
</gene>
<keyword evidence="7" id="KW-1133">Transmembrane helix</keyword>
<keyword evidence="13" id="KW-1185">Reference proteome</keyword>
<dbReference type="EMBL" id="JAPWTK010000018">
    <property type="protein sequence ID" value="KAJ8958265.1"/>
    <property type="molecule type" value="Genomic_DNA"/>
</dbReference>
<reference evidence="12" key="1">
    <citation type="journal article" date="2023" name="Insect Mol. Biol.">
        <title>Genome sequencing provides insights into the evolution of gene families encoding plant cell wall-degrading enzymes in longhorned beetles.</title>
        <authorList>
            <person name="Shin N.R."/>
            <person name="Okamura Y."/>
            <person name="Kirsch R."/>
            <person name="Pauchet Y."/>
        </authorList>
    </citation>
    <scope>NUCLEOTIDE SEQUENCE</scope>
    <source>
        <strain evidence="12">AMC_N1</strain>
    </source>
</reference>
<keyword evidence="8" id="KW-0406">Ion transport</keyword>
<dbReference type="GO" id="GO:0060072">
    <property type="term" value="F:large conductance calcium-activated potassium channel activity"/>
    <property type="evidence" value="ECO:0007669"/>
    <property type="project" value="TreeGrafter"/>
</dbReference>
<evidence type="ECO:0000256" key="9">
    <source>
        <dbReference type="ARBA" id="ARBA00023136"/>
    </source>
</evidence>
<accession>A0AAV8Z2W1</accession>
<evidence type="ECO:0000256" key="4">
    <source>
        <dbReference type="ARBA" id="ARBA00022692"/>
    </source>
</evidence>
<protein>
    <recommendedName>
        <fullName evidence="11">RCK N-terminal domain-containing protein</fullName>
    </recommendedName>
</protein>
<dbReference type="GO" id="GO:0045211">
    <property type="term" value="C:postsynaptic membrane"/>
    <property type="evidence" value="ECO:0007669"/>
    <property type="project" value="TreeGrafter"/>
</dbReference>
<evidence type="ECO:0000256" key="6">
    <source>
        <dbReference type="ARBA" id="ARBA00022958"/>
    </source>
</evidence>
<keyword evidence="3" id="KW-0633">Potassium transport</keyword>
<evidence type="ECO:0000256" key="5">
    <source>
        <dbReference type="ARBA" id="ARBA00022826"/>
    </source>
</evidence>
<evidence type="ECO:0000256" key="2">
    <source>
        <dbReference type="ARBA" id="ARBA00022448"/>
    </source>
</evidence>
<feature type="domain" description="RCK N-terminal" evidence="11">
    <location>
        <begin position="68"/>
        <end position="104"/>
    </location>
</feature>
<dbReference type="Pfam" id="PF22614">
    <property type="entry name" value="Slo-like_RCK"/>
    <property type="match status" value="1"/>
</dbReference>